<evidence type="ECO:0000313" key="8">
    <source>
        <dbReference type="EMBL" id="NJQ00506.1"/>
    </source>
</evidence>
<keyword evidence="9" id="KW-1185">Reference proteome</keyword>
<comment type="caution">
    <text evidence="8">The sequence shown here is derived from an EMBL/GenBank/DDBJ whole genome shotgun (WGS) entry which is preliminary data.</text>
</comment>
<keyword evidence="4 6" id="KW-1133">Transmembrane helix</keyword>
<dbReference type="InterPro" id="IPR038766">
    <property type="entry name" value="Membrane_comp_ABC_pdt"/>
</dbReference>
<proteinExistence type="predicted"/>
<feature type="transmembrane region" description="Helical" evidence="6">
    <location>
        <begin position="325"/>
        <end position="347"/>
    </location>
</feature>
<feature type="domain" description="ABC3 transporter permease C-terminal" evidence="7">
    <location>
        <begin position="668"/>
        <end position="771"/>
    </location>
</feature>
<evidence type="ECO:0000256" key="1">
    <source>
        <dbReference type="ARBA" id="ARBA00004651"/>
    </source>
</evidence>
<evidence type="ECO:0000256" key="6">
    <source>
        <dbReference type="SAM" id="Phobius"/>
    </source>
</evidence>
<feature type="transmembrane region" description="Helical" evidence="6">
    <location>
        <begin position="283"/>
        <end position="304"/>
    </location>
</feature>
<keyword evidence="2" id="KW-1003">Cell membrane</keyword>
<feature type="transmembrane region" description="Helical" evidence="6">
    <location>
        <begin position="665"/>
        <end position="685"/>
    </location>
</feature>
<feature type="transmembrane region" description="Helical" evidence="6">
    <location>
        <begin position="753"/>
        <end position="776"/>
    </location>
</feature>
<feature type="transmembrane region" description="Helical" evidence="6">
    <location>
        <begin position="717"/>
        <end position="741"/>
    </location>
</feature>
<keyword evidence="5 6" id="KW-0472">Membrane</keyword>
<dbReference type="PANTHER" id="PTHR30287">
    <property type="entry name" value="MEMBRANE COMPONENT OF PREDICTED ABC SUPERFAMILY METABOLITE UPTAKE TRANSPORTER"/>
    <property type="match status" value="1"/>
</dbReference>
<evidence type="ECO:0000256" key="3">
    <source>
        <dbReference type="ARBA" id="ARBA00022692"/>
    </source>
</evidence>
<feature type="transmembrane region" description="Helical" evidence="6">
    <location>
        <begin position="353"/>
        <end position="377"/>
    </location>
</feature>
<evidence type="ECO:0000256" key="5">
    <source>
        <dbReference type="ARBA" id="ARBA00023136"/>
    </source>
</evidence>
<protein>
    <submittedName>
        <fullName evidence="8">ABC transporter permease</fullName>
    </submittedName>
</protein>
<accession>A0ABX1BVN5</accession>
<evidence type="ECO:0000256" key="4">
    <source>
        <dbReference type="ARBA" id="ARBA00022989"/>
    </source>
</evidence>
<dbReference type="PANTHER" id="PTHR30287:SF1">
    <property type="entry name" value="INNER MEMBRANE PROTEIN"/>
    <property type="match status" value="1"/>
</dbReference>
<evidence type="ECO:0000313" key="9">
    <source>
        <dbReference type="Proteomes" id="UP000695264"/>
    </source>
</evidence>
<dbReference type="InterPro" id="IPR003838">
    <property type="entry name" value="ABC3_permease_C"/>
</dbReference>
<name>A0ABX1BVN5_9ACTN</name>
<keyword evidence="3 6" id="KW-0812">Transmembrane</keyword>
<feature type="domain" description="ABC3 transporter permease C-terminal" evidence="7">
    <location>
        <begin position="192"/>
        <end position="304"/>
    </location>
</feature>
<feature type="transmembrane region" description="Helical" evidence="6">
    <location>
        <begin position="186"/>
        <end position="209"/>
    </location>
</feature>
<sequence length="787" mass="82094">MGARFAFAGGREGWIRAVLTAVGVGLGAALLLAAASVPEVMAARDARGAERSASNYGPQVEAGPDTVRVGQANTDFRDRPVTGLLVRPDGDGRPPVPPGLEKLPATGEMAVSPALRDLLESPGSELLRERLDHRITAVIGDEGLTGPQELMYYAGAEESDFATGYSYHLDAFGNQGAADDPMPPELLLLVIIICVVLLLPVMIFMGTAVRFGGERRDRRLAALRLVGADGRMVRRIAAGEAMAGALLGLAVGGGLFLLLRSSAESLVMFNMSVFAADLRPAPALAALIVVAVPVAAVAVTLLVLRGVVIEPLGVVRSAVPRRRRLWWRLVLPALGLLLLLPLAGGFASTTDAAATFQVAAGTVFVLIGCAGLLPWLVESVVHRMSGGPVPWQLAVRRLQLSSGTAARAVSGITVAVAGAVALQMLFSATQAENTEATGHDTSRAQMQVYADAEDAGAARELTDRLGAAEGVTGTIGYIQASATSQETGTAGSGEAGGYDAAQWTSIQVADCASLRELIAIGSRCADGDVFVTRPAGDDAPSALPGPAESQSWVRPGTTVDLRWDEEGMVAEDPVRWTVPDSAREVDSREDPLGGRQEGIFLTPSVLDTDMLQEPSAVAQIRVDPRNPDAPEHVRNAAAAVSPLVNVFTLHGSAENSLFTTIKRGLFIGATATLVLIGASMILSTLEQLRERRRLLSVLVAFGTRRSTMAWSVLGQTALPVALGLILAAVGGLGLGAVLLALVDLPLSVDWASLALLTGAGAAVVLGVTALSMPPLWRMMRPEGLRTE</sequence>
<dbReference type="Pfam" id="PF02687">
    <property type="entry name" value="FtsX"/>
    <property type="match status" value="2"/>
</dbReference>
<dbReference type="Proteomes" id="UP000695264">
    <property type="component" value="Unassembled WGS sequence"/>
</dbReference>
<reference evidence="8 9" key="1">
    <citation type="submission" date="2020-03" db="EMBL/GenBank/DDBJ databases">
        <title>WGS of actinomycetes isolated from Thailand.</title>
        <authorList>
            <person name="Thawai C."/>
        </authorList>
    </citation>
    <scope>NUCLEOTIDE SEQUENCE [LARGE SCALE GENOMIC DNA]</scope>
    <source>
        <strain evidence="8 9">PLAI 1-29</strain>
    </source>
</reference>
<feature type="transmembrane region" description="Helical" evidence="6">
    <location>
        <begin position="405"/>
        <end position="426"/>
    </location>
</feature>
<feature type="transmembrane region" description="Helical" evidence="6">
    <location>
        <begin position="241"/>
        <end position="263"/>
    </location>
</feature>
<gene>
    <name evidence="8" type="ORF">HCK00_08130</name>
</gene>
<organism evidence="8 9">
    <name type="scientific">Streptomyces zingiberis</name>
    <dbReference type="NCBI Taxonomy" id="2053010"/>
    <lineage>
        <taxon>Bacteria</taxon>
        <taxon>Bacillati</taxon>
        <taxon>Actinomycetota</taxon>
        <taxon>Actinomycetes</taxon>
        <taxon>Kitasatosporales</taxon>
        <taxon>Streptomycetaceae</taxon>
        <taxon>Streptomyces</taxon>
    </lineage>
</organism>
<evidence type="ECO:0000256" key="2">
    <source>
        <dbReference type="ARBA" id="ARBA00022475"/>
    </source>
</evidence>
<comment type="subcellular location">
    <subcellularLocation>
        <location evidence="1">Cell membrane</location>
        <topology evidence="1">Multi-pass membrane protein</topology>
    </subcellularLocation>
</comment>
<dbReference type="EMBL" id="JAATEN010000005">
    <property type="protein sequence ID" value="NJQ00506.1"/>
    <property type="molecule type" value="Genomic_DNA"/>
</dbReference>
<evidence type="ECO:0000259" key="7">
    <source>
        <dbReference type="Pfam" id="PF02687"/>
    </source>
</evidence>